<dbReference type="PROSITE" id="PS00136">
    <property type="entry name" value="SUBTILASE_ASP"/>
    <property type="match status" value="1"/>
</dbReference>
<dbReference type="Gene3D" id="3.40.50.200">
    <property type="entry name" value="Peptidase S8/S53 domain"/>
    <property type="match status" value="1"/>
</dbReference>
<evidence type="ECO:0000259" key="10">
    <source>
        <dbReference type="Pfam" id="PF05922"/>
    </source>
</evidence>
<dbReference type="PROSITE" id="PS00137">
    <property type="entry name" value="SUBTILASE_HIS"/>
    <property type="match status" value="1"/>
</dbReference>
<feature type="active site" description="Charge relay system" evidence="6">
    <location>
        <position position="177"/>
    </location>
</feature>
<feature type="domain" description="Peptidase S8/S53" evidence="9">
    <location>
        <begin position="142"/>
        <end position="347"/>
    </location>
</feature>
<sequence length="410" mass="42063">MRTAAVLLSLPLALAAPSMSKRAQPAPLIKPRDTQLIDGKYIVKLKQNAVDGALSSTMSTLSSDADYVYNNGKFRGFASGLSADELAAMRDDENVDYIEQDGIITIKATQKNADWGLARLSSKTPGSTTYTYDDSAGSGTCAYIVDTGIDITHPEFEGRAEFLANYADKNDTDGAGHGTHVAGTIGSVTYGVAKKTKLFAVKVLDASGSGTNSQVIAGMGFVADDAAGQDCPKGVVVNMSLGGGTSSAVNQAAAAIIDAGLFLAVAAGNEAADASTSSPASETSVCTVGATDSDDQLAEYSNFGKLVDILAPGTDIKSTWPDNETNTISGTSMATPHIAGLAAYLLGLGSVPTDPQELCSYIGKTALSDIVTGVPSSTVNLLANNGDSASNGTVVRRTARRSQPVIFAGF</sequence>
<dbReference type="InterPro" id="IPR050131">
    <property type="entry name" value="Peptidase_S8_subtilisin-like"/>
</dbReference>
<dbReference type="InterPro" id="IPR015500">
    <property type="entry name" value="Peptidase_S8_subtilisin-rel"/>
</dbReference>
<accession>A0ABR2V2K7</accession>
<proteinExistence type="inferred from homology"/>
<evidence type="ECO:0000259" key="9">
    <source>
        <dbReference type="Pfam" id="PF00082"/>
    </source>
</evidence>
<comment type="similarity">
    <text evidence="1 6 7">Belongs to the peptidase S8 family.</text>
</comment>
<dbReference type="InterPro" id="IPR023828">
    <property type="entry name" value="Peptidase_S8_Ser-AS"/>
</dbReference>
<evidence type="ECO:0008006" key="13">
    <source>
        <dbReference type="Google" id="ProtNLM"/>
    </source>
</evidence>
<organism evidence="11 12">
    <name type="scientific">Seiridium unicorne</name>
    <dbReference type="NCBI Taxonomy" id="138068"/>
    <lineage>
        <taxon>Eukaryota</taxon>
        <taxon>Fungi</taxon>
        <taxon>Dikarya</taxon>
        <taxon>Ascomycota</taxon>
        <taxon>Pezizomycotina</taxon>
        <taxon>Sordariomycetes</taxon>
        <taxon>Xylariomycetidae</taxon>
        <taxon>Amphisphaeriales</taxon>
        <taxon>Sporocadaceae</taxon>
        <taxon>Seiridium</taxon>
    </lineage>
</organism>
<feature type="domain" description="Inhibitor I9" evidence="10">
    <location>
        <begin position="40"/>
        <end position="105"/>
    </location>
</feature>
<evidence type="ECO:0000256" key="2">
    <source>
        <dbReference type="ARBA" id="ARBA00022670"/>
    </source>
</evidence>
<name>A0ABR2V2K7_9PEZI</name>
<keyword evidence="4 6" id="KW-0378">Hydrolase</keyword>
<evidence type="ECO:0000256" key="4">
    <source>
        <dbReference type="ARBA" id="ARBA00022801"/>
    </source>
</evidence>
<dbReference type="PROSITE" id="PS51892">
    <property type="entry name" value="SUBTILASE"/>
    <property type="match status" value="1"/>
</dbReference>
<feature type="active site" description="Charge relay system" evidence="6">
    <location>
        <position position="332"/>
    </location>
</feature>
<evidence type="ECO:0000256" key="1">
    <source>
        <dbReference type="ARBA" id="ARBA00011073"/>
    </source>
</evidence>
<dbReference type="PANTHER" id="PTHR43806">
    <property type="entry name" value="PEPTIDASE S8"/>
    <property type="match status" value="1"/>
</dbReference>
<dbReference type="SUPFAM" id="SSF54897">
    <property type="entry name" value="Protease propeptides/inhibitors"/>
    <property type="match status" value="1"/>
</dbReference>
<feature type="chain" id="PRO_5046617160" description="Cuticle-degrading protease" evidence="8">
    <location>
        <begin position="16"/>
        <end position="410"/>
    </location>
</feature>
<evidence type="ECO:0000256" key="7">
    <source>
        <dbReference type="RuleBase" id="RU003355"/>
    </source>
</evidence>
<evidence type="ECO:0000313" key="12">
    <source>
        <dbReference type="Proteomes" id="UP001408356"/>
    </source>
</evidence>
<evidence type="ECO:0000256" key="3">
    <source>
        <dbReference type="ARBA" id="ARBA00022729"/>
    </source>
</evidence>
<dbReference type="SUPFAM" id="SSF52743">
    <property type="entry name" value="Subtilisin-like"/>
    <property type="match status" value="1"/>
</dbReference>
<dbReference type="InterPro" id="IPR022398">
    <property type="entry name" value="Peptidase_S8_His-AS"/>
</dbReference>
<dbReference type="CDD" id="cd04077">
    <property type="entry name" value="Peptidases_S8_PCSK9_ProteinaseK_like"/>
    <property type="match status" value="1"/>
</dbReference>
<evidence type="ECO:0000313" key="11">
    <source>
        <dbReference type="EMBL" id="KAK9421157.1"/>
    </source>
</evidence>
<dbReference type="EMBL" id="JARVKF010000201">
    <property type="protein sequence ID" value="KAK9421157.1"/>
    <property type="molecule type" value="Genomic_DNA"/>
</dbReference>
<dbReference type="PANTHER" id="PTHR43806:SF58">
    <property type="entry name" value="ALKALINE PROTEASE 1-RELATED"/>
    <property type="match status" value="1"/>
</dbReference>
<reference evidence="11 12" key="1">
    <citation type="journal article" date="2024" name="J. Plant Pathol.">
        <title>Sequence and assembly of the genome of Seiridium unicorne, isolate CBS 538.82, causal agent of cypress canker disease.</title>
        <authorList>
            <person name="Scali E."/>
            <person name="Rocca G.D."/>
            <person name="Danti R."/>
            <person name="Garbelotto M."/>
            <person name="Barberini S."/>
            <person name="Baroncelli R."/>
            <person name="Emiliani G."/>
        </authorList>
    </citation>
    <scope>NUCLEOTIDE SEQUENCE [LARGE SCALE GENOMIC DNA]</scope>
    <source>
        <strain evidence="11 12">BM-138-508</strain>
    </source>
</reference>
<keyword evidence="12" id="KW-1185">Reference proteome</keyword>
<dbReference type="InterPro" id="IPR000209">
    <property type="entry name" value="Peptidase_S8/S53_dom"/>
</dbReference>
<dbReference type="InterPro" id="IPR036852">
    <property type="entry name" value="Peptidase_S8/S53_dom_sf"/>
</dbReference>
<feature type="signal peptide" evidence="8">
    <location>
        <begin position="1"/>
        <end position="15"/>
    </location>
</feature>
<keyword evidence="3 8" id="KW-0732">Signal</keyword>
<dbReference type="InterPro" id="IPR010259">
    <property type="entry name" value="S8pro/Inhibitor_I9"/>
</dbReference>
<dbReference type="InterPro" id="IPR023827">
    <property type="entry name" value="Peptidase_S8_Asp-AS"/>
</dbReference>
<dbReference type="Pfam" id="PF00082">
    <property type="entry name" value="Peptidase_S8"/>
    <property type="match status" value="1"/>
</dbReference>
<dbReference type="InterPro" id="IPR034193">
    <property type="entry name" value="PCSK9_ProteinaseK-like"/>
</dbReference>
<dbReference type="InterPro" id="IPR037045">
    <property type="entry name" value="S8pro/Inhibitor_I9_sf"/>
</dbReference>
<protein>
    <recommendedName>
        <fullName evidence="13">Cuticle-degrading protease</fullName>
    </recommendedName>
</protein>
<evidence type="ECO:0000256" key="5">
    <source>
        <dbReference type="ARBA" id="ARBA00022825"/>
    </source>
</evidence>
<dbReference type="Gene3D" id="3.30.70.80">
    <property type="entry name" value="Peptidase S8 propeptide/proteinase inhibitor I9"/>
    <property type="match status" value="1"/>
</dbReference>
<keyword evidence="5 6" id="KW-0720">Serine protease</keyword>
<feature type="active site" description="Charge relay system" evidence="6">
    <location>
        <position position="146"/>
    </location>
</feature>
<dbReference type="Pfam" id="PF05922">
    <property type="entry name" value="Inhibitor_I9"/>
    <property type="match status" value="1"/>
</dbReference>
<keyword evidence="2 6" id="KW-0645">Protease</keyword>
<evidence type="ECO:0000256" key="6">
    <source>
        <dbReference type="PROSITE-ProRule" id="PRU01240"/>
    </source>
</evidence>
<comment type="caution">
    <text evidence="11">The sequence shown here is derived from an EMBL/GenBank/DDBJ whole genome shotgun (WGS) entry which is preliminary data.</text>
</comment>
<gene>
    <name evidence="11" type="ORF">SUNI508_06005</name>
</gene>
<dbReference type="PRINTS" id="PR00723">
    <property type="entry name" value="SUBTILISIN"/>
</dbReference>
<dbReference type="Proteomes" id="UP001408356">
    <property type="component" value="Unassembled WGS sequence"/>
</dbReference>
<evidence type="ECO:0000256" key="8">
    <source>
        <dbReference type="SAM" id="SignalP"/>
    </source>
</evidence>
<dbReference type="PROSITE" id="PS00138">
    <property type="entry name" value="SUBTILASE_SER"/>
    <property type="match status" value="1"/>
</dbReference>